<name>A0A0N0U8J3_THEAQ</name>
<evidence type="ECO:0000313" key="2">
    <source>
        <dbReference type="Proteomes" id="UP000037685"/>
    </source>
</evidence>
<comment type="caution">
    <text evidence="1">The sequence shown here is derived from an EMBL/GenBank/DDBJ whole genome shotgun (WGS) entry which is preliminary data.</text>
</comment>
<gene>
    <name evidence="1" type="ORF">BVI061214_01227</name>
</gene>
<dbReference type="EMBL" id="LHCI01000106">
    <property type="protein sequence ID" value="KOX90040.1"/>
    <property type="molecule type" value="Genomic_DNA"/>
</dbReference>
<reference evidence="1 2" key="1">
    <citation type="submission" date="2015-07" db="EMBL/GenBank/DDBJ databases">
        <authorList>
            <person name="Noorani M."/>
        </authorList>
    </citation>
    <scope>NUCLEOTIDE SEQUENCE [LARGE SCALE GENOMIC DNA]</scope>
    <source>
        <strain evidence="2">ATCC 25104 / DSM 625 / JCM 10724 / NBRC 103206 / NCIMB 11243 / YT-1</strain>
    </source>
</reference>
<protein>
    <submittedName>
        <fullName evidence="1">Uncharacterized protein</fullName>
    </submittedName>
</protein>
<dbReference type="PATRIC" id="fig|271.14.peg.1302"/>
<dbReference type="RefSeq" id="WP_053767704.1">
    <property type="nucleotide sequence ID" value="NZ_LHCI01000106.1"/>
</dbReference>
<accession>A0A0N0U8J3</accession>
<proteinExistence type="predicted"/>
<dbReference type="Proteomes" id="UP000037685">
    <property type="component" value="Unassembled WGS sequence"/>
</dbReference>
<evidence type="ECO:0000313" key="1">
    <source>
        <dbReference type="EMBL" id="KOX90040.1"/>
    </source>
</evidence>
<sequence length="74" mass="8834">MRAIKPVARRFSLEERPDDLSEWRALPVEERLKAVWEMALFWARLELEEARKRGEAPEIALDRLLPVARKRPLR</sequence>
<organism evidence="1 2">
    <name type="scientific">Thermus aquaticus</name>
    <dbReference type="NCBI Taxonomy" id="271"/>
    <lineage>
        <taxon>Bacteria</taxon>
        <taxon>Thermotogati</taxon>
        <taxon>Deinococcota</taxon>
        <taxon>Deinococci</taxon>
        <taxon>Thermales</taxon>
        <taxon>Thermaceae</taxon>
        <taxon>Thermus</taxon>
    </lineage>
</organism>
<dbReference type="AlphaFoldDB" id="A0A0N0U8J3"/>